<organism evidence="1">
    <name type="scientific">bioreactor metagenome</name>
    <dbReference type="NCBI Taxonomy" id="1076179"/>
    <lineage>
        <taxon>unclassified sequences</taxon>
        <taxon>metagenomes</taxon>
        <taxon>ecological metagenomes</taxon>
    </lineage>
</organism>
<dbReference type="InterPro" id="IPR011856">
    <property type="entry name" value="tRNA_endonuc-like_dom_sf"/>
</dbReference>
<dbReference type="InterPro" id="IPR011335">
    <property type="entry name" value="Restrct_endonuc-II-like"/>
</dbReference>
<dbReference type="Gene3D" id="3.40.1350.10">
    <property type="match status" value="1"/>
</dbReference>
<dbReference type="CDD" id="cd20736">
    <property type="entry name" value="PoNe_Nuclease"/>
    <property type="match status" value="1"/>
</dbReference>
<gene>
    <name evidence="1" type="ORF">SDC9_38141</name>
</gene>
<dbReference type="EMBL" id="VSSQ01000346">
    <property type="protein sequence ID" value="MPL92050.1"/>
    <property type="molecule type" value="Genomic_DNA"/>
</dbReference>
<sequence length="124" mass="13776">MTAEHLERGRRGEEIAAAYLAGLGWTILDRNVVFRGGELDLVALSGGELVVVEVRTRSEGWMQRGEESVGPRKLGRLVRAGRRYVETRGWTGPWRIDILAVTLHPGRDASVERFEDVTAGAYLT</sequence>
<dbReference type="GO" id="GO:0003676">
    <property type="term" value="F:nucleic acid binding"/>
    <property type="evidence" value="ECO:0007669"/>
    <property type="project" value="InterPro"/>
</dbReference>
<comment type="caution">
    <text evidence="1">The sequence shown here is derived from an EMBL/GenBank/DDBJ whole genome shotgun (WGS) entry which is preliminary data.</text>
</comment>
<dbReference type="AlphaFoldDB" id="A0A644VLJ4"/>
<accession>A0A644VLJ4</accession>
<reference evidence="1" key="1">
    <citation type="submission" date="2019-08" db="EMBL/GenBank/DDBJ databases">
        <authorList>
            <person name="Kucharzyk K."/>
            <person name="Murdoch R.W."/>
            <person name="Higgins S."/>
            <person name="Loffler F."/>
        </authorList>
    </citation>
    <scope>NUCLEOTIDE SEQUENCE</scope>
</reference>
<dbReference type="SUPFAM" id="SSF52980">
    <property type="entry name" value="Restriction endonuclease-like"/>
    <property type="match status" value="1"/>
</dbReference>
<dbReference type="Pfam" id="PF02021">
    <property type="entry name" value="UPF0102"/>
    <property type="match status" value="1"/>
</dbReference>
<proteinExistence type="inferred from homology"/>
<dbReference type="PANTHER" id="PTHR34039:SF1">
    <property type="entry name" value="UPF0102 PROTEIN YRAN"/>
    <property type="match status" value="1"/>
</dbReference>
<name>A0A644VLJ4_9ZZZZ</name>
<dbReference type="HAMAP" id="MF_00048">
    <property type="entry name" value="UPF0102"/>
    <property type="match status" value="1"/>
</dbReference>
<protein>
    <submittedName>
        <fullName evidence="1">Uncharacterized protein</fullName>
    </submittedName>
</protein>
<dbReference type="PANTHER" id="PTHR34039">
    <property type="entry name" value="UPF0102 PROTEIN YRAN"/>
    <property type="match status" value="1"/>
</dbReference>
<evidence type="ECO:0000313" key="1">
    <source>
        <dbReference type="EMBL" id="MPL92050.1"/>
    </source>
</evidence>
<dbReference type="InterPro" id="IPR003509">
    <property type="entry name" value="UPF0102_YraN-like"/>
</dbReference>